<accession>A0A263BY27</accession>
<evidence type="ECO:0000313" key="1">
    <source>
        <dbReference type="EMBL" id="OZM58482.1"/>
    </source>
</evidence>
<protein>
    <submittedName>
        <fullName evidence="1">Uncharacterized protein</fullName>
    </submittedName>
</protein>
<proteinExistence type="predicted"/>
<comment type="caution">
    <text evidence="1">The sequence shown here is derived from an EMBL/GenBank/DDBJ whole genome shotgun (WGS) entry which is preliminary data.</text>
</comment>
<evidence type="ECO:0000313" key="2">
    <source>
        <dbReference type="Proteomes" id="UP000217083"/>
    </source>
</evidence>
<keyword evidence="2" id="KW-1185">Reference proteome</keyword>
<dbReference type="Proteomes" id="UP000217083">
    <property type="component" value="Unassembled WGS sequence"/>
</dbReference>
<name>A0A263BY27_9BACI</name>
<reference evidence="1 2" key="2">
    <citation type="submission" date="2017-09" db="EMBL/GenBank/DDBJ databases">
        <title>Bacillus patelloidae sp. nov., isolated from the intestinal tract of a marine limpet.</title>
        <authorList>
            <person name="Liu R."/>
            <person name="Dong C."/>
            <person name="Shao Z."/>
        </authorList>
    </citation>
    <scope>NUCLEOTIDE SEQUENCE [LARGE SCALE GENOMIC DNA]</scope>
    <source>
        <strain evidence="1 2">SA5d-4</strain>
    </source>
</reference>
<dbReference type="RefSeq" id="WP_094921440.1">
    <property type="nucleotide sequence ID" value="NZ_NPIA01000001.1"/>
</dbReference>
<organism evidence="1 2">
    <name type="scientific">Lottiidibacillus patelloidae</name>
    <dbReference type="NCBI Taxonomy" id="2670334"/>
    <lineage>
        <taxon>Bacteria</taxon>
        <taxon>Bacillati</taxon>
        <taxon>Bacillota</taxon>
        <taxon>Bacilli</taxon>
        <taxon>Bacillales</taxon>
        <taxon>Bacillaceae</taxon>
        <taxon>Lottiidibacillus</taxon>
    </lineage>
</organism>
<gene>
    <name evidence="1" type="ORF">CIB95_02630</name>
</gene>
<dbReference type="EMBL" id="NPIA01000001">
    <property type="protein sequence ID" value="OZM58482.1"/>
    <property type="molecule type" value="Genomic_DNA"/>
</dbReference>
<dbReference type="AlphaFoldDB" id="A0A263BY27"/>
<sequence length="105" mass="12540">MNLNSIWKNYIEIVLSEDIILRAEKKVVAGIPFLYINVKEETDLEMLEQVLINHAMKCMKGKRLNFEIEFVRQEDKMFVFRARFLVPQEKMFCCGNLCENCIRFK</sequence>
<reference evidence="2" key="1">
    <citation type="submission" date="2017-08" db="EMBL/GenBank/DDBJ databases">
        <authorList>
            <person name="Huang Z."/>
        </authorList>
    </citation>
    <scope>NUCLEOTIDE SEQUENCE [LARGE SCALE GENOMIC DNA]</scope>
    <source>
        <strain evidence="2">SA5d-4</strain>
    </source>
</reference>